<evidence type="ECO:0000313" key="5">
    <source>
        <dbReference type="Proteomes" id="UP000179807"/>
    </source>
</evidence>
<dbReference type="AlphaFoldDB" id="A0A1J4KUB2"/>
<dbReference type="GeneID" id="94832914"/>
<reference evidence="4" key="1">
    <citation type="submission" date="2016-10" db="EMBL/GenBank/DDBJ databases">
        <authorList>
            <person name="Benchimol M."/>
            <person name="Almeida L.G."/>
            <person name="Vasconcelos A.T."/>
            <person name="Perreira-Neves A."/>
            <person name="Rosa I.A."/>
            <person name="Tasca T."/>
            <person name="Bogo M.R."/>
            <person name="de Souza W."/>
        </authorList>
    </citation>
    <scope>NUCLEOTIDE SEQUENCE [LARGE SCALE GENOMIC DNA]</scope>
    <source>
        <strain evidence="4">K</strain>
    </source>
</reference>
<dbReference type="VEuPathDB" id="TrichDB:TRFO_15133"/>
<evidence type="ECO:0000256" key="1">
    <source>
        <dbReference type="ARBA" id="ARBA00023054"/>
    </source>
</evidence>
<dbReference type="GO" id="GO:0005856">
    <property type="term" value="C:cytoskeleton"/>
    <property type="evidence" value="ECO:0007669"/>
    <property type="project" value="TreeGrafter"/>
</dbReference>
<dbReference type="OrthoDB" id="264785at2759"/>
<name>A0A1J4KUB2_9EUKA</name>
<feature type="region of interest" description="Disordered" evidence="3">
    <location>
        <begin position="1"/>
        <end position="24"/>
    </location>
</feature>
<accession>A0A1J4KUB2</accession>
<dbReference type="EMBL" id="MLAK01000363">
    <property type="protein sequence ID" value="OHT14480.1"/>
    <property type="molecule type" value="Genomic_DNA"/>
</dbReference>
<proteinExistence type="predicted"/>
<feature type="coiled-coil region" evidence="2">
    <location>
        <begin position="271"/>
        <end position="378"/>
    </location>
</feature>
<dbReference type="PANTHER" id="PTHR32083:SF0">
    <property type="entry name" value="CILIA AND FLAGELLA-ASSOCIATED PROTEIN 58"/>
    <property type="match status" value="1"/>
</dbReference>
<evidence type="ECO:0000256" key="2">
    <source>
        <dbReference type="SAM" id="Coils"/>
    </source>
</evidence>
<feature type="coiled-coil region" evidence="2">
    <location>
        <begin position="442"/>
        <end position="469"/>
    </location>
</feature>
<feature type="region of interest" description="Disordered" evidence="3">
    <location>
        <begin position="906"/>
        <end position="940"/>
    </location>
</feature>
<keyword evidence="4" id="KW-0966">Cell projection</keyword>
<feature type="compositionally biased region" description="Polar residues" evidence="3">
    <location>
        <begin position="1"/>
        <end position="13"/>
    </location>
</feature>
<keyword evidence="4" id="KW-0969">Cilium</keyword>
<sequence>MSSTPAQTPSNTARADKPSQDENLDNLDALDGLEKTFQNVISDIVTDKSLDNFRIEYEKIHAAFLASHANNAELVKKCKALNTEILANSTKVNSILNLSQDDQRTIAGLRFEFEKAWRMVELSQEKENKSSDVIEQMKQEISNLSKLVETGGAMSMTQETSLQSIQDEIYNLKKEMKLQSTQIEALNSDYQSSLEKRDEIFVILKKLNDEHDILQAELDDQRVKAKAVDHEADSKSKEMNSCKYELKHVQDEVDDNIIRNTNVKKNIASLNSQMTEEIRSIREENEAKKEQNARLNAVNKLFEDKKRICTKILEQQENIKDQIKEKEKKKIIHMQTLNDLNKNKEKLESEAENLKIERKELDAALNETHQQINKLRGEIYKLTHNLIKKDSQIAGTNRSISLVQRQNTKGKNEVFDEKKKIISLERQRDGIESDLLCIKTEAHKNKMAIENVKNEIEKYSRDASDNRSNLLVIDVDKKMKEEEILELDKILRERRSHIAKQNTLAEAVLQQRDFLRQQVELVNSDCVTVESDNKTLVNDIRGMKELIRQKDTECVSAHLKKSQIETNLIELRKGNERLSISLKEAVQTQCTLENRLMRSRYLRDVALNDLSMLKRVNERLESDYRLLELSIHKKSYEAESLQEKCRILYAVISGTAHTYSQEVRKVDHFKRDLAFEIKRLEKLRDKTHHQDMLKLEALRLEKIKLLTEGKAKALEEELETPMNVHRWRFLEGTNPEAANLIKMTHVLRSKLIVKLTTLTRYKETLKQWGDKIKLKQKHIQQATTNEHQEAIHFFDNILRQKTQQLEMLTAQIDGQHDIVDDSRGDVDIIRQQLRDVKVEYYKDKKVVDTIRASSQMQRKPKIQTNESTNSKYIGGGFAVAQTQKSLQFTPAPKTLINITSTILQPKVTNGSKGPKFPPKGWNPTRKPLKPLLPTVAELDH</sequence>
<dbReference type="Proteomes" id="UP000179807">
    <property type="component" value="Unassembled WGS sequence"/>
</dbReference>
<keyword evidence="1 2" id="KW-0175">Coiled coil</keyword>
<gene>
    <name evidence="4" type="ORF">TRFO_15133</name>
</gene>
<dbReference type="RefSeq" id="XP_068367616.1">
    <property type="nucleotide sequence ID" value="XM_068498210.1"/>
</dbReference>
<organism evidence="4 5">
    <name type="scientific">Tritrichomonas foetus</name>
    <dbReference type="NCBI Taxonomy" id="1144522"/>
    <lineage>
        <taxon>Eukaryota</taxon>
        <taxon>Metamonada</taxon>
        <taxon>Parabasalia</taxon>
        <taxon>Tritrichomonadida</taxon>
        <taxon>Tritrichomonadidae</taxon>
        <taxon>Tritrichomonas</taxon>
    </lineage>
</organism>
<dbReference type="PANTHER" id="PTHR32083">
    <property type="entry name" value="CILIA AND FLAGELLA-ASSOCIATED PROTEIN 58-RELATED"/>
    <property type="match status" value="1"/>
</dbReference>
<comment type="caution">
    <text evidence="4">The sequence shown here is derived from an EMBL/GenBank/DDBJ whole genome shotgun (WGS) entry which is preliminary data.</text>
</comment>
<keyword evidence="5" id="KW-1185">Reference proteome</keyword>
<keyword evidence="4" id="KW-0282">Flagellum</keyword>
<evidence type="ECO:0000256" key="3">
    <source>
        <dbReference type="SAM" id="MobiDB-lite"/>
    </source>
</evidence>
<evidence type="ECO:0000313" key="4">
    <source>
        <dbReference type="EMBL" id="OHT14480.1"/>
    </source>
</evidence>
<protein>
    <submittedName>
        <fullName evidence="4">Flagellar associated protein</fullName>
    </submittedName>
</protein>